<reference evidence="1 2" key="1">
    <citation type="submission" date="2020-02" db="EMBL/GenBank/DDBJ databases">
        <authorList>
            <person name="Rodrigo-Torres L."/>
            <person name="Arahal R. D."/>
            <person name="Lucena T."/>
        </authorList>
    </citation>
    <scope>NUCLEOTIDE SEQUENCE [LARGE SCALE GENOMIC DNA]</scope>
    <source>
        <strain evidence="1 2">CECT 9734</strain>
    </source>
</reference>
<dbReference type="InterPro" id="IPR027417">
    <property type="entry name" value="P-loop_NTPase"/>
</dbReference>
<dbReference type="RefSeq" id="WP_173919728.1">
    <property type="nucleotide sequence ID" value="NZ_CADCXY010000001.1"/>
</dbReference>
<accession>A0A7D9N2M5</accession>
<sequence length="248" mass="27381">MKLLAFESLVGGAGATTLTANLAAALQRHGEQVAVLDLCAQNNLAAHFAQQLAEPRGLFDDQGLVASVLDNSFRAASEVIVVPFGAPKRQPTASQCVEAFDKTLTALTTLQSVSVTYLLVNLPTGHSFQDSCYLPKDTPCMLVFEPEPRSYIALQRWHYAHKASPTMRYRGLINKVAPHMELQRDSYDLMRAELSDGWLLPYSINRDQHVPEALATQQLIYEYTLGAQANADIQEVAFWLTTESEQLA</sequence>
<dbReference type="Gene3D" id="3.40.50.300">
    <property type="entry name" value="P-loop containing nucleotide triphosphate hydrolases"/>
    <property type="match status" value="1"/>
</dbReference>
<dbReference type="SUPFAM" id="SSF52540">
    <property type="entry name" value="P-loop containing nucleoside triphosphate hydrolases"/>
    <property type="match status" value="1"/>
</dbReference>
<name>A0A7D9N2M5_9GAMM</name>
<dbReference type="AlphaFoldDB" id="A0A7D9N2M5"/>
<dbReference type="EMBL" id="CADCXY010000001">
    <property type="protein sequence ID" value="CAB0150157.1"/>
    <property type="molecule type" value="Genomic_DNA"/>
</dbReference>
<dbReference type="InterPro" id="IPR017746">
    <property type="entry name" value="Cellulose_synthase_operon_BcsQ"/>
</dbReference>
<dbReference type="Pfam" id="PF06564">
    <property type="entry name" value="CBP_BcsQ"/>
    <property type="match status" value="1"/>
</dbReference>
<proteinExistence type="predicted"/>
<evidence type="ECO:0000313" key="2">
    <source>
        <dbReference type="Proteomes" id="UP000481517"/>
    </source>
</evidence>
<protein>
    <submittedName>
        <fullName evidence="1">Uncharacterized protein</fullName>
    </submittedName>
</protein>
<gene>
    <name evidence="1" type="ORF">PSI9734_00724</name>
</gene>
<evidence type="ECO:0000313" key="1">
    <source>
        <dbReference type="EMBL" id="CAB0150157.1"/>
    </source>
</evidence>
<organism evidence="1 2">
    <name type="scientific">Pseudidiomarina piscicola</name>
    <dbReference type="NCBI Taxonomy" id="2614830"/>
    <lineage>
        <taxon>Bacteria</taxon>
        <taxon>Pseudomonadati</taxon>
        <taxon>Pseudomonadota</taxon>
        <taxon>Gammaproteobacteria</taxon>
        <taxon>Alteromonadales</taxon>
        <taxon>Idiomarinaceae</taxon>
        <taxon>Pseudidiomarina</taxon>
    </lineage>
</organism>
<keyword evidence="2" id="KW-1185">Reference proteome</keyword>
<dbReference type="Proteomes" id="UP000481517">
    <property type="component" value="Unassembled WGS sequence"/>
</dbReference>